<accession>A0A8J7PY17</accession>
<comment type="caution">
    <text evidence="1">The sequence shown here is derived from an EMBL/GenBank/DDBJ whole genome shotgun (WGS) entry which is preliminary data.</text>
</comment>
<gene>
    <name evidence="1" type="ORF">J0H12_04085</name>
</gene>
<dbReference type="InterPro" id="IPR014121">
    <property type="entry name" value="TraN_Ftype"/>
</dbReference>
<dbReference type="EMBL" id="JAFKGL010000016">
    <property type="protein sequence ID" value="MBN9413083.1"/>
    <property type="molecule type" value="Genomic_DNA"/>
</dbReference>
<reference evidence="1" key="1">
    <citation type="submission" date="2021-02" db="EMBL/GenBank/DDBJ databases">
        <title>Thiocyanate and organic carbon inputs drive convergent selection for specific autotrophic Afipia and Thiobacillus strains within complex microbiomes.</title>
        <authorList>
            <person name="Huddy R.J."/>
            <person name="Sachdeva R."/>
            <person name="Kadzinga F."/>
            <person name="Kantor R.S."/>
            <person name="Harrison S.T.L."/>
            <person name="Banfield J.F."/>
        </authorList>
    </citation>
    <scope>NUCLEOTIDE SEQUENCE</scope>
    <source>
        <strain evidence="1">SCN18_10_11_15_R4_P_38_20</strain>
    </source>
</reference>
<proteinExistence type="predicted"/>
<evidence type="ECO:0000313" key="2">
    <source>
        <dbReference type="Proteomes" id="UP000664414"/>
    </source>
</evidence>
<sequence length="602" mass="68282">MKCLLSLIMVVSSLWASEMDEKAKEGTSHAEKLKVESQSTSLNPASINLKKDIPEYKDGVAASKLDDSALKQAESHAIHDDHASHIYNLHTHKDTSIKIDPLHDPLIVESEALLKNPIKILAEEPHQVVEDAEEEIYEEVKCEEARDPFEQSCLEDRNVIVNTPPTQTYPLTMTVYSHGWSGGLSRNVITGQKYDSSTMNNGGGYAAWTRIENPFPSSLGTIISVTHTNPQWYTSFSNNILNVTTSNGGWFWINYYYATFDIVYQPLATEKDVVETIQDGCQFLEANSDKEVCSYETMEITQGPETRVFNGLAVTRDWWQRRKTYSCLPQAKNNCDALRTRGCMQVGSHCLEYINKICIKYEQTFKCPQTRKLKVTRLKGGKAPYCITGNCFTPSYAPNTEMLDAISKLEVFRKIQEDLRAKKPEIFGGDHDHCKKNLANFRDCCKGGKGWGVSLKLADCDANDERLAERKSKNLCVYIGSFCKEKEKLTGICLKKQFSYCCFHSKLSRIIHEQGRPQIGLGWGSPKNPTCRGLTKEEISQIDFSKLDLSEINQELMSRYQEKDLSSYVNQRPNLLQNIDTQIKLIQKELSVPKDKKPEREL</sequence>
<dbReference type="Pfam" id="PF06986">
    <property type="entry name" value="F_T4SS_TraN"/>
    <property type="match status" value="1"/>
</dbReference>
<evidence type="ECO:0000313" key="1">
    <source>
        <dbReference type="EMBL" id="MBN9413083.1"/>
    </source>
</evidence>
<dbReference type="AlphaFoldDB" id="A0A8J7PY17"/>
<protein>
    <submittedName>
        <fullName evidence="1">Conjugal transfer protein TraN</fullName>
    </submittedName>
</protein>
<dbReference type="Proteomes" id="UP000664414">
    <property type="component" value="Unassembled WGS sequence"/>
</dbReference>
<name>A0A8J7PY17_9PROT</name>
<organism evidence="1 2">
    <name type="scientific">Candidatus Paracaedimonas acanthamoebae</name>
    <dbReference type="NCBI Taxonomy" id="244581"/>
    <lineage>
        <taxon>Bacteria</taxon>
        <taxon>Pseudomonadati</taxon>
        <taxon>Pseudomonadota</taxon>
        <taxon>Alphaproteobacteria</taxon>
        <taxon>Holosporales</taxon>
        <taxon>Caedimonadaceae</taxon>
        <taxon>Candidatus Paracaedimonas</taxon>
    </lineage>
</organism>